<name>A0ACC3B9Y0_9EURO</name>
<gene>
    <name evidence="1" type="ORF">N8T08_001534</name>
</gene>
<organism evidence="1 2">
    <name type="scientific">Aspergillus melleus</name>
    <dbReference type="NCBI Taxonomy" id="138277"/>
    <lineage>
        <taxon>Eukaryota</taxon>
        <taxon>Fungi</taxon>
        <taxon>Dikarya</taxon>
        <taxon>Ascomycota</taxon>
        <taxon>Pezizomycotina</taxon>
        <taxon>Eurotiomycetes</taxon>
        <taxon>Eurotiomycetidae</taxon>
        <taxon>Eurotiales</taxon>
        <taxon>Aspergillaceae</taxon>
        <taxon>Aspergillus</taxon>
        <taxon>Aspergillus subgen. Circumdati</taxon>
    </lineage>
</organism>
<proteinExistence type="predicted"/>
<evidence type="ECO:0000313" key="1">
    <source>
        <dbReference type="EMBL" id="KAK1147452.1"/>
    </source>
</evidence>
<evidence type="ECO:0000313" key="2">
    <source>
        <dbReference type="Proteomes" id="UP001177260"/>
    </source>
</evidence>
<dbReference type="Proteomes" id="UP001177260">
    <property type="component" value="Unassembled WGS sequence"/>
</dbReference>
<protein>
    <submittedName>
        <fullName evidence="1">Uncharacterized protein</fullName>
    </submittedName>
</protein>
<dbReference type="EMBL" id="JAOPJF010000012">
    <property type="protein sequence ID" value="KAK1147452.1"/>
    <property type="molecule type" value="Genomic_DNA"/>
</dbReference>
<comment type="caution">
    <text evidence="1">The sequence shown here is derived from an EMBL/GenBank/DDBJ whole genome shotgun (WGS) entry which is preliminary data.</text>
</comment>
<sequence>MLFLWTVVAFNFLGAYYPVPGFIRPNQNIVTRAKGAFMAACTATSVSRMAKNIYHTSRQDESSVGTVVGFPNVTSLSVYRMRAPDDDFRCWEWESGPEQPFIPPYIPPSEEASWYLISANAAYALVKYTRRQRGFSSHSQDSKRKTELAHGSKQGTTSSSVDVDNCSSNAETDAPPNSKRETSANLVKEPKGKEVARELPTMPANSHSKGNPEKTVAPESKSEEAARTSSIVPTNFYSKVYRLFSYLVGLRPKTEQAESEETSTVEPKEPPTTLADSCSKVSPSSPHLDGQRPDTEQVNPEETVTSEPTSEEVVRESPTTPTASQSEVNPEEAATTEPEGGEVAMETPTTPAESHSEAGRSSSHPAGQQPETEQVDLEETAATEGDANSVSSRLRLSKCRPSKARRDRAKRRLAHEAAEAAQLEAEANADAPSDLAREPKGKEAVRDPPTTLADLPPEADAALAALAEAGTTGHGQTLESAVETFTPLADSLPEASTTDGPKPRLSRRMRRRAREQEVAALAAQADAGDPS</sequence>
<accession>A0ACC3B9Y0</accession>
<reference evidence="1 2" key="1">
    <citation type="journal article" date="2023" name="ACS Omega">
        <title>Identification of the Neoaspergillic Acid Biosynthesis Gene Cluster by Establishing an In Vitro CRISPR-Ribonucleoprotein Genetic System in Aspergillus melleus.</title>
        <authorList>
            <person name="Yuan B."/>
            <person name="Grau M.F."/>
            <person name="Murata R.M."/>
            <person name="Torok T."/>
            <person name="Venkateswaran K."/>
            <person name="Stajich J.E."/>
            <person name="Wang C.C.C."/>
        </authorList>
    </citation>
    <scope>NUCLEOTIDE SEQUENCE [LARGE SCALE GENOMIC DNA]</scope>
    <source>
        <strain evidence="1 2">IMV 1140</strain>
    </source>
</reference>
<keyword evidence="2" id="KW-1185">Reference proteome</keyword>